<protein>
    <submittedName>
        <fullName evidence="1">Uncharacterized protein</fullName>
    </submittedName>
</protein>
<organism evidence="1 2">
    <name type="scientific">Physocladia obscura</name>
    <dbReference type="NCBI Taxonomy" id="109957"/>
    <lineage>
        <taxon>Eukaryota</taxon>
        <taxon>Fungi</taxon>
        <taxon>Fungi incertae sedis</taxon>
        <taxon>Chytridiomycota</taxon>
        <taxon>Chytridiomycota incertae sedis</taxon>
        <taxon>Chytridiomycetes</taxon>
        <taxon>Chytridiales</taxon>
        <taxon>Chytriomycetaceae</taxon>
        <taxon>Physocladia</taxon>
    </lineage>
</organism>
<dbReference type="GO" id="GO:0006044">
    <property type="term" value="P:N-acetylglucosamine metabolic process"/>
    <property type="evidence" value="ECO:0007669"/>
    <property type="project" value="TreeGrafter"/>
</dbReference>
<sequence>MRKRQIVLLLVGAGVVAAVSLVLLGGVFGRVLHFATYATRPLWDSGEGSFSFVVAFYPPPMDPIKPTITNTIGTIPHDSRLCRAHGWRSAESNDRRVFDVSLFSVELDMLELRFRELMDVTDIFVVAESNTTFTGLSKNMTFANNRARFEFVKDKI</sequence>
<evidence type="ECO:0000313" key="1">
    <source>
        <dbReference type="EMBL" id="KAJ3078022.1"/>
    </source>
</evidence>
<name>A0AAD5SNP5_9FUNG</name>
<dbReference type="GO" id="GO:0016020">
    <property type="term" value="C:membrane"/>
    <property type="evidence" value="ECO:0007669"/>
    <property type="project" value="InterPro"/>
</dbReference>
<dbReference type="Proteomes" id="UP001211907">
    <property type="component" value="Unassembled WGS sequence"/>
</dbReference>
<dbReference type="AlphaFoldDB" id="A0AAD5SNP5"/>
<keyword evidence="2" id="KW-1185">Reference proteome</keyword>
<dbReference type="PANTHER" id="PTHR12224:SF0">
    <property type="entry name" value="BETA-1,4-MANNOSYL-GLYCOPROTEIN 4-BETA-N-ACETYLGLUCOSAMINYLTRANSFERASE"/>
    <property type="match status" value="1"/>
</dbReference>
<dbReference type="EMBL" id="JADGJH010006150">
    <property type="protein sequence ID" value="KAJ3078022.1"/>
    <property type="molecule type" value="Genomic_DNA"/>
</dbReference>
<dbReference type="Pfam" id="PF04724">
    <property type="entry name" value="Glyco_transf_17"/>
    <property type="match status" value="1"/>
</dbReference>
<gene>
    <name evidence="1" type="ORF">HK100_010855</name>
</gene>
<proteinExistence type="predicted"/>
<dbReference type="InterPro" id="IPR006813">
    <property type="entry name" value="Glyco_trans_17"/>
</dbReference>
<comment type="caution">
    <text evidence="1">The sequence shown here is derived from an EMBL/GenBank/DDBJ whole genome shotgun (WGS) entry which is preliminary data.</text>
</comment>
<accession>A0AAD5SNP5</accession>
<feature type="non-terminal residue" evidence="1">
    <location>
        <position position="1"/>
    </location>
</feature>
<evidence type="ECO:0000313" key="2">
    <source>
        <dbReference type="Proteomes" id="UP001211907"/>
    </source>
</evidence>
<reference evidence="1" key="1">
    <citation type="submission" date="2020-05" db="EMBL/GenBank/DDBJ databases">
        <title>Phylogenomic resolution of chytrid fungi.</title>
        <authorList>
            <person name="Stajich J.E."/>
            <person name="Amses K."/>
            <person name="Simmons R."/>
            <person name="Seto K."/>
            <person name="Myers J."/>
            <person name="Bonds A."/>
            <person name="Quandt C.A."/>
            <person name="Barry K."/>
            <person name="Liu P."/>
            <person name="Grigoriev I."/>
            <person name="Longcore J.E."/>
            <person name="James T.Y."/>
        </authorList>
    </citation>
    <scope>NUCLEOTIDE SEQUENCE</scope>
    <source>
        <strain evidence="1">JEL0513</strain>
    </source>
</reference>
<dbReference type="GO" id="GO:0003830">
    <property type="term" value="F:beta-1,4-mannosylglycoprotein 4-beta-N-acetylglucosaminyltransferase activity"/>
    <property type="evidence" value="ECO:0007669"/>
    <property type="project" value="InterPro"/>
</dbReference>
<dbReference type="PANTHER" id="PTHR12224">
    <property type="entry name" value="BETA-1,4-MANNOSYL-GLYCOPROTEIN BETA-1,4-N-ACETYLGLUCOSAMINYL-TRANSFERASE"/>
    <property type="match status" value="1"/>
</dbReference>